<reference evidence="2" key="1">
    <citation type="submission" date="2015-12" db="EMBL/GenBank/DDBJ databases">
        <title>Gene expression during late stages of embryo sac development: a critical building block for successful pollen-pistil interactions.</title>
        <authorList>
            <person name="Liu Y."/>
            <person name="Joly V."/>
            <person name="Sabar M."/>
            <person name="Matton D.P."/>
        </authorList>
    </citation>
    <scope>NUCLEOTIDE SEQUENCE</scope>
</reference>
<keyword evidence="1" id="KW-0472">Membrane</keyword>
<dbReference type="Pfam" id="PF02450">
    <property type="entry name" value="LCAT"/>
    <property type="match status" value="1"/>
</dbReference>
<sequence length="114" mass="13491">MVEVVYVSLSCAHFLFLSFCLSMSYWLLSYFFFISLLTIPSYTMFCHLKFRSYHDDPILNPLTPWERPPLKNIFCIYGVDSKTEVFFSSQVSSFCSTSFEIHYVIVHMYINMDD</sequence>
<evidence type="ECO:0000256" key="1">
    <source>
        <dbReference type="SAM" id="Phobius"/>
    </source>
</evidence>
<protein>
    <submittedName>
        <fullName evidence="2">Putative ovule protein</fullName>
    </submittedName>
</protein>
<proteinExistence type="predicted"/>
<organism evidence="2">
    <name type="scientific">Solanum chacoense</name>
    <name type="common">Chaco potato</name>
    <dbReference type="NCBI Taxonomy" id="4108"/>
    <lineage>
        <taxon>Eukaryota</taxon>
        <taxon>Viridiplantae</taxon>
        <taxon>Streptophyta</taxon>
        <taxon>Embryophyta</taxon>
        <taxon>Tracheophyta</taxon>
        <taxon>Spermatophyta</taxon>
        <taxon>Magnoliopsida</taxon>
        <taxon>eudicotyledons</taxon>
        <taxon>Gunneridae</taxon>
        <taxon>Pentapetalae</taxon>
        <taxon>asterids</taxon>
        <taxon>lamiids</taxon>
        <taxon>Solanales</taxon>
        <taxon>Solanaceae</taxon>
        <taxon>Solanoideae</taxon>
        <taxon>Solaneae</taxon>
        <taxon>Solanum</taxon>
    </lineage>
</organism>
<keyword evidence="1" id="KW-1133">Transmembrane helix</keyword>
<dbReference type="AlphaFoldDB" id="A0A0V0HIW4"/>
<dbReference type="InterPro" id="IPR003386">
    <property type="entry name" value="LACT/PDAT_acylTrfase"/>
</dbReference>
<name>A0A0V0HIW4_SOLCH</name>
<dbReference type="GO" id="GO:0008374">
    <property type="term" value="F:O-acyltransferase activity"/>
    <property type="evidence" value="ECO:0007669"/>
    <property type="project" value="InterPro"/>
</dbReference>
<keyword evidence="1" id="KW-0812">Transmembrane</keyword>
<dbReference type="EMBL" id="GEDG01019644">
    <property type="protein sequence ID" value="JAP19769.1"/>
    <property type="molecule type" value="Transcribed_RNA"/>
</dbReference>
<accession>A0A0V0HIW4</accession>
<evidence type="ECO:0000313" key="2">
    <source>
        <dbReference type="EMBL" id="JAP19769.1"/>
    </source>
</evidence>
<dbReference type="GO" id="GO:0006629">
    <property type="term" value="P:lipid metabolic process"/>
    <property type="evidence" value="ECO:0007669"/>
    <property type="project" value="InterPro"/>
</dbReference>
<feature type="transmembrane region" description="Helical" evidence="1">
    <location>
        <begin position="12"/>
        <end position="39"/>
    </location>
</feature>